<dbReference type="Proteomes" id="UP000192731">
    <property type="component" value="Unassembled WGS sequence"/>
</dbReference>
<dbReference type="RefSeq" id="WP_084052939.1">
    <property type="nucleotide sequence ID" value="NZ_FWWT01000016.1"/>
</dbReference>
<keyword evidence="5" id="KW-0418">Kinase</keyword>
<dbReference type="EMBL" id="FWWT01000016">
    <property type="protein sequence ID" value="SMB88947.1"/>
    <property type="molecule type" value="Genomic_DNA"/>
</dbReference>
<evidence type="ECO:0000256" key="3">
    <source>
        <dbReference type="ARBA" id="ARBA00022679"/>
    </source>
</evidence>
<dbReference type="EC" id="2.7.10.2" evidence="2"/>
<proteinExistence type="inferred from homology"/>
<dbReference type="InterPro" id="IPR005702">
    <property type="entry name" value="Wzc-like_C"/>
</dbReference>
<dbReference type="InterPro" id="IPR027417">
    <property type="entry name" value="P-loop_NTPase"/>
</dbReference>
<reference evidence="10 11" key="1">
    <citation type="submission" date="2017-04" db="EMBL/GenBank/DDBJ databases">
        <authorList>
            <person name="Afonso C.L."/>
            <person name="Miller P.J."/>
            <person name="Scott M.A."/>
            <person name="Spackman E."/>
            <person name="Goraichik I."/>
            <person name="Dimitrov K.M."/>
            <person name="Suarez D.L."/>
            <person name="Swayne D.E."/>
        </authorList>
    </citation>
    <scope>NUCLEOTIDE SEQUENCE [LARGE SCALE GENOMIC DNA]</scope>
    <source>
        <strain evidence="10 11">DSM 11270</strain>
    </source>
</reference>
<evidence type="ECO:0000256" key="8">
    <source>
        <dbReference type="ARBA" id="ARBA00051245"/>
    </source>
</evidence>
<comment type="catalytic activity">
    <reaction evidence="8">
        <text>L-tyrosyl-[protein] + ATP = O-phospho-L-tyrosyl-[protein] + ADP + H(+)</text>
        <dbReference type="Rhea" id="RHEA:10596"/>
        <dbReference type="Rhea" id="RHEA-COMP:10136"/>
        <dbReference type="Rhea" id="RHEA-COMP:20101"/>
        <dbReference type="ChEBI" id="CHEBI:15378"/>
        <dbReference type="ChEBI" id="CHEBI:30616"/>
        <dbReference type="ChEBI" id="CHEBI:46858"/>
        <dbReference type="ChEBI" id="CHEBI:61978"/>
        <dbReference type="ChEBI" id="CHEBI:456216"/>
        <dbReference type="EC" id="2.7.10.2"/>
    </reaction>
</comment>
<keyword evidence="6" id="KW-0067">ATP-binding</keyword>
<accession>A0A1W1V6B0</accession>
<dbReference type="NCBIfam" id="TIGR01007">
    <property type="entry name" value="eps_fam"/>
    <property type="match status" value="1"/>
</dbReference>
<name>A0A1W1V6B0_DESTI</name>
<evidence type="ECO:0000256" key="6">
    <source>
        <dbReference type="ARBA" id="ARBA00022840"/>
    </source>
</evidence>
<dbReference type="GO" id="GO:0005524">
    <property type="term" value="F:ATP binding"/>
    <property type="evidence" value="ECO:0007669"/>
    <property type="project" value="UniProtKB-KW"/>
</dbReference>
<evidence type="ECO:0000256" key="5">
    <source>
        <dbReference type="ARBA" id="ARBA00022777"/>
    </source>
</evidence>
<feature type="domain" description="AAA" evidence="9">
    <location>
        <begin position="37"/>
        <end position="199"/>
    </location>
</feature>
<keyword evidence="4" id="KW-0547">Nucleotide-binding</keyword>
<keyword evidence="3" id="KW-0808">Transferase</keyword>
<evidence type="ECO:0000313" key="10">
    <source>
        <dbReference type="EMBL" id="SMB88947.1"/>
    </source>
</evidence>
<evidence type="ECO:0000313" key="11">
    <source>
        <dbReference type="Proteomes" id="UP000192731"/>
    </source>
</evidence>
<keyword evidence="7" id="KW-0829">Tyrosine-protein kinase</keyword>
<organism evidence="10 11">
    <name type="scientific">Desulfonispora thiosulfatigenes DSM 11270</name>
    <dbReference type="NCBI Taxonomy" id="656914"/>
    <lineage>
        <taxon>Bacteria</taxon>
        <taxon>Bacillati</taxon>
        <taxon>Bacillota</taxon>
        <taxon>Clostridia</taxon>
        <taxon>Eubacteriales</taxon>
        <taxon>Peptococcaceae</taxon>
        <taxon>Desulfonispora</taxon>
    </lineage>
</organism>
<dbReference type="InterPro" id="IPR050445">
    <property type="entry name" value="Bact_polysacc_biosynth/exp"/>
</dbReference>
<evidence type="ECO:0000259" key="9">
    <source>
        <dbReference type="Pfam" id="PF13614"/>
    </source>
</evidence>
<sequence>MSLLDIISLKNPKSPIAEAYRTLRTNIQFSDLDKALKTIIITSSVPGEGKTTSICNLAVTMAQANSKVLLIDCDLRKSQLHKRFELSNSKGLTNVLAQKIPHQDIIQKTAIEGLDVLTAGPKPPNPSELLGSNAMKDFIAEMSKEYDRVLIDAPPIGVVTDAGILASFADGVILVVAARQVPIEGAQRSKELLERVQANILGVLLNKIPNDSRGYYSYYYYHEYYENDDTEDKPTHSKKRRKK</sequence>
<dbReference type="CDD" id="cd05387">
    <property type="entry name" value="BY-kinase"/>
    <property type="match status" value="1"/>
</dbReference>
<dbReference type="Gene3D" id="3.40.50.300">
    <property type="entry name" value="P-loop containing nucleotide triphosphate hydrolases"/>
    <property type="match status" value="1"/>
</dbReference>
<dbReference type="Pfam" id="PF13614">
    <property type="entry name" value="AAA_31"/>
    <property type="match status" value="1"/>
</dbReference>
<dbReference type="GO" id="GO:0005886">
    <property type="term" value="C:plasma membrane"/>
    <property type="evidence" value="ECO:0007669"/>
    <property type="project" value="TreeGrafter"/>
</dbReference>
<keyword evidence="11" id="KW-1185">Reference proteome</keyword>
<evidence type="ECO:0000256" key="1">
    <source>
        <dbReference type="ARBA" id="ARBA00007316"/>
    </source>
</evidence>
<dbReference type="PANTHER" id="PTHR32309">
    <property type="entry name" value="TYROSINE-PROTEIN KINASE"/>
    <property type="match status" value="1"/>
</dbReference>
<evidence type="ECO:0000256" key="7">
    <source>
        <dbReference type="ARBA" id="ARBA00023137"/>
    </source>
</evidence>
<comment type="similarity">
    <text evidence="1">Belongs to the CpsD/CapB family.</text>
</comment>
<dbReference type="STRING" id="656914.SAMN00017405_0551"/>
<dbReference type="GO" id="GO:0042802">
    <property type="term" value="F:identical protein binding"/>
    <property type="evidence" value="ECO:0007669"/>
    <property type="project" value="UniProtKB-ARBA"/>
</dbReference>
<gene>
    <name evidence="10" type="ORF">SAMN00017405_0551</name>
</gene>
<dbReference type="PANTHER" id="PTHR32309:SF13">
    <property type="entry name" value="FERRIC ENTEROBACTIN TRANSPORT PROTEIN FEPE"/>
    <property type="match status" value="1"/>
</dbReference>
<evidence type="ECO:0000256" key="2">
    <source>
        <dbReference type="ARBA" id="ARBA00011903"/>
    </source>
</evidence>
<protein>
    <recommendedName>
        <fullName evidence="2">non-specific protein-tyrosine kinase</fullName>
        <ecNumber evidence="2">2.7.10.2</ecNumber>
    </recommendedName>
</protein>
<dbReference type="AlphaFoldDB" id="A0A1W1V6B0"/>
<dbReference type="GO" id="GO:0004715">
    <property type="term" value="F:non-membrane spanning protein tyrosine kinase activity"/>
    <property type="evidence" value="ECO:0007669"/>
    <property type="project" value="UniProtKB-EC"/>
</dbReference>
<evidence type="ECO:0000256" key="4">
    <source>
        <dbReference type="ARBA" id="ARBA00022741"/>
    </source>
</evidence>
<dbReference type="FunFam" id="3.40.50.300:FF:000527">
    <property type="entry name" value="Tyrosine-protein kinase etk"/>
    <property type="match status" value="1"/>
</dbReference>
<dbReference type="OrthoDB" id="9794577at2"/>
<dbReference type="SUPFAM" id="SSF52540">
    <property type="entry name" value="P-loop containing nucleoside triphosphate hydrolases"/>
    <property type="match status" value="1"/>
</dbReference>
<dbReference type="InterPro" id="IPR025669">
    <property type="entry name" value="AAA_dom"/>
</dbReference>